<proteinExistence type="predicted"/>
<keyword evidence="3" id="KW-1185">Reference proteome</keyword>
<dbReference type="AlphaFoldDB" id="A0A5B9MB86"/>
<organism evidence="2 3">
    <name type="scientific">Stieleria maiorica</name>
    <dbReference type="NCBI Taxonomy" id="2795974"/>
    <lineage>
        <taxon>Bacteria</taxon>
        <taxon>Pseudomonadati</taxon>
        <taxon>Planctomycetota</taxon>
        <taxon>Planctomycetia</taxon>
        <taxon>Pirellulales</taxon>
        <taxon>Pirellulaceae</taxon>
        <taxon>Stieleria</taxon>
    </lineage>
</organism>
<name>A0A5B9MB86_9BACT</name>
<protein>
    <submittedName>
        <fullName evidence="2">Uncharacterized protein</fullName>
    </submittedName>
</protein>
<dbReference type="RefSeq" id="WP_147867424.1">
    <property type="nucleotide sequence ID" value="NZ_CP036264.1"/>
</dbReference>
<keyword evidence="1" id="KW-0812">Transmembrane</keyword>
<dbReference type="Proteomes" id="UP000321353">
    <property type="component" value="Chromosome"/>
</dbReference>
<keyword evidence="1" id="KW-0472">Membrane</keyword>
<dbReference type="KEGG" id="smam:Mal15_18430"/>
<sequence length="82" mass="9322">MLLWKTTLSPTVRTKSLRQPLPKPRRVPLQINKVSRSSQHDSAADVGKRDMGTYRNDQRRYSVTVLLALLVVLLVTVILVLL</sequence>
<accession>A0A5B9MB86</accession>
<evidence type="ECO:0000313" key="3">
    <source>
        <dbReference type="Proteomes" id="UP000321353"/>
    </source>
</evidence>
<gene>
    <name evidence="2" type="ORF">Mal15_18430</name>
</gene>
<evidence type="ECO:0000313" key="2">
    <source>
        <dbReference type="EMBL" id="QEF97799.1"/>
    </source>
</evidence>
<keyword evidence="1" id="KW-1133">Transmembrane helix</keyword>
<dbReference type="EMBL" id="CP036264">
    <property type="protein sequence ID" value="QEF97799.1"/>
    <property type="molecule type" value="Genomic_DNA"/>
</dbReference>
<reference evidence="2 3" key="1">
    <citation type="submission" date="2019-02" db="EMBL/GenBank/DDBJ databases">
        <title>Planctomycetal bacteria perform biofilm scaping via a novel small molecule.</title>
        <authorList>
            <person name="Jeske O."/>
            <person name="Boedeker C."/>
            <person name="Wiegand S."/>
            <person name="Breitling P."/>
            <person name="Kallscheuer N."/>
            <person name="Jogler M."/>
            <person name="Rohde M."/>
            <person name="Petersen J."/>
            <person name="Medema M.H."/>
            <person name="Surup F."/>
            <person name="Jogler C."/>
        </authorList>
    </citation>
    <scope>NUCLEOTIDE SEQUENCE [LARGE SCALE GENOMIC DNA]</scope>
    <source>
        <strain evidence="2 3">Mal15</strain>
    </source>
</reference>
<feature type="transmembrane region" description="Helical" evidence="1">
    <location>
        <begin position="61"/>
        <end position="81"/>
    </location>
</feature>
<evidence type="ECO:0000256" key="1">
    <source>
        <dbReference type="SAM" id="Phobius"/>
    </source>
</evidence>